<evidence type="ECO:0000313" key="2">
    <source>
        <dbReference type="EMBL" id="KTD26036.1"/>
    </source>
</evidence>
<evidence type="ECO:0000256" key="1">
    <source>
        <dbReference type="SAM" id="MobiDB-lite"/>
    </source>
</evidence>
<evidence type="ECO:0000313" key="3">
    <source>
        <dbReference type="Proteomes" id="UP000054908"/>
    </source>
</evidence>
<feature type="compositionally biased region" description="Basic and acidic residues" evidence="1">
    <location>
        <begin position="2960"/>
        <end position="2983"/>
    </location>
</feature>
<feature type="region of interest" description="Disordered" evidence="1">
    <location>
        <begin position="1305"/>
        <end position="1334"/>
    </location>
</feature>
<dbReference type="RefSeq" id="WP_058452552.1">
    <property type="nucleotide sequence ID" value="NZ_CAAAIB010000004.1"/>
</dbReference>
<sequence length="2989" mass="326148">MTDLMIMEVGVQNLGVQSRVKDINDFSFIPPSLANTNNILEPISLDENGEYTFVASEIFSPSGALYDNEIKVLEWRRTIDGCLVVEIYTTKQVNLFTNVKVKECLVSAKGPLFIQGQIEADTVGIQAEALGVSGSLQSNSSVILTAKQGIGLLAPINAENLSIHAAYVHQGANLHLNGHLDVSTQCFKQEPSVRTRINTLRLIAEQCELSGNFLVSNESFIVAKAWICGDNQSQSTLQFSAANYIRARNLQIRGDTEVCIGHPNRDDRSIFIINETMAVDKLAVMDFHHVNSFANELDNHGEFSLHRSMVEIKTLKQNGLFETERSLVKVVAHLDHRQASSVLKNSRLVSFKTSCEGGLFSLDQCEFQGDSFSSYVGSFDFEVKNKTKVEVNALKLSEKTVASWVDASVKVNGMMFSAATLNLEAVGLIADKIKSIRNKSTIHNSSVRAQTQIELCDAVELSNISLYGKNILLNGHLAIQKTKMSAQFLNIASAQAEVNSLILFSNRLNIKGSKEPDRVVIKNSELSIQLFSSQNCVTFYSSAILGVSKELFRYDLTRLKLIDCKFITKNAVCQAIDSELNLEHFSTFQVGLLHSQGAMKAKDSQVSCTFLWQDKANWKSESSTIEVQGTIISQTSTMELKKSAFQASLMRFQDTEFNLQEGSQLDAGTVMTNSHTILASNQSKLLAGKFLLRGRTEICESLLAAEELRIYDEFRAIDQSIVSVDDLITVAKDAHAEFTYSKVNTSKVQTFGEVVVSDTVVRANTQVAVWSSGTCTLEGDALVSTENMVIRGDLVTQMATVPRLKPEEKIDEEENAPAPTLHVTGKLHLTRNASIEGTADLKIEANEFLHAGSTHIDGELKARGEIFSNHGTLEADAIYLGFDDKILNFGSFYTNSMLVHSNFLNLGGFVSAKRSLSIAGFYGINLGLIAANSYSNSTLLSINGGLVLPNLAADWGDILSWRNLAALAKITATTLVPTYAHTINMLAMAPSLYNGARGLYHLANNFNWNARSHQWMAQMCQLKDIAFSAWNAFNVGQAIPGELAHLSSDFPAFTSLLFDVNTYSYANFKTAASKFDWQHFGFRAAGAFLGNYSESALLGVNYGVALAPSIMQKNACTVNLGVEASLNYNAETPFFYNGGWIDSNEFRVTTDYSYNTGYLEGINQFTFEAKQMVNRGEVDGKHVHITIGNLAQYGHFALEKGQVKIAEFSDNAEADTKYSWIVASGDNFNSNGHLEADHTQFTYTNRFQTTETASEQFEHVWVKAKEFIHGGALDYQQFVTIEADTAILKKDSVIQGKKTAEEELFVPKKDEKAESETELSEKPPTDSESKEKEFKPQHVLVFKTNKEVVDGRLAGGDYTFFRGMPVETETIATDNKENDSSDQKEEKPTKSKELIFGEHASTDLTYGSVLTESLINEGDEKFTKFQFDVDNLSQQQKLVLEDCGGEITHFDDARAESTTINDSWLTGDQFHTESNFASTKSHFVYRNQFVIEEKAQVKTAEQVKVITGHFENKGQVAYEGILTVEADSALLASGSAIVGKKTAKEELFVPQEGSTEKEFKPQHAFLLQANTEQLHGKIAGGDYTLIAGKPAKEEESTDSSPGAVKKSESLEIGQSAEIDIAQATIASKSVHNSGNVHLENSSLEIDHTSLDGGGQLALVDGSWFTGDTLDTQDATFNLDGSVVKLAHTHFGSMSREQFKDSILKSTEFRDESLMTYQGRVDILTDQYTHLGRVSKGNADDQNLFHVKAQTANLWGSADLDTGVFEIAHFADSANFISGLGQYSNYLASKEMMVETQDFVTLTNPIYRTCDVTVKASGITMMTDDYLPRDLSLISTAGDVYLLGNVANNNLYVQSAGNIWNNHVLYNNGVGQFVAAGGFYNLGGVINADTVNIKAGEIKNVTSGSYAASAPWPISVGEVGAICGRNEAYLEATNGNIENYGGFIGSGNYTQLIASGNVVNACNIGFHFGPYDIIYDFNGGVIAGGSGLGKDGGVGLYVKAGGKIISDASDFISNGTNYLEADSGFDFSARQQTYVSDVSTTSTWYGKETTHIATSTTVKGANVISGTGVNILRTQYGGVNAVAAQFISPGGTQIYAQNDVQLYNLKSQNRVYDSTSKLWGLSKYSRSGIYESSTPTVFMDNGSTRIFSSEGSIEAYGTLFIGGGDLELDARKRLKFRSDILQHEVEEKTRGLSISVPGMGAWQSWKSGGHWWDMAAAEDPTLSKFNSLFHSNNPAEAFANSANLGINLYNTADSMMRGFAQDTLGDELLSRYRLGGKNGFSPSVTLSLTESSTTTRFQTVADSGINRGGNVHLKAGEGITLENGVKIHAGSNMDINAPEIIAKAAELRSSIDQKTSTQSVTLLPAEILTHPIQDVSLGYSHTVTELTNTANAELSANGNMHLHYQEGAVHRVELDGARIDAGTLDAQIEHLKIIDKQDKSFTRTKAGSVSLLGQISAYQGEGDAAITKQHSGIHVVDGINTNGHVVEVESASMKGGEIVTEGENHIHIDRLIAENVCDYQAYNGGGVSLNVNDLQRLAGQKPTNEVGEQAIATLSIGVDHVDYQANNQSVVHGAQGTQAEIVELTGNIHTESADGKTVFKNKEVSLTLDVPLTNTDYLQQSQNNIKNGMQRFSTKSDENHLPNEPPIPEPVEQILPSRRNEEEEEEEEEQGEPREKPHELELESPANKSINTSNPSELDPEAFKAALALYMASDDQNLLENTPSAAPSPGEKDTKADQYNSIQLRLKNAILKAIKAGAEDGWSRLGKQFDKETVHKLIRLSSESGVESKLVMKTYFGTKGLLITIMFNLGSASLEGKKKILQDAALSTGGDIVFGLVLKYGARSAAGPVGWGVVALDAIDTLVYDQNYVDKLCEESIHHLNESQQLLHQGNYLGAYGMQQLTAAQTELAGRAQAFHALKEFLTEVPKEIVKLPSKIAESVRKEGLNTQKSPLLPTESRGSALDRNRFFGKTQQKEEDKIGKEHTTVLGAS</sequence>
<feature type="compositionally biased region" description="Basic and acidic residues" evidence="1">
    <location>
        <begin position="1374"/>
        <end position="1391"/>
    </location>
</feature>
<keyword evidence="3" id="KW-1185">Reference proteome</keyword>
<dbReference type="EMBL" id="LNYL01000042">
    <property type="protein sequence ID" value="KTD26036.1"/>
    <property type="molecule type" value="Genomic_DNA"/>
</dbReference>
<feature type="region of interest" description="Disordered" evidence="1">
    <location>
        <begin position="2946"/>
        <end position="2989"/>
    </location>
</feature>
<dbReference type="PATRIC" id="fig|466.6.peg.1902"/>
<dbReference type="InterPro" id="IPR025157">
    <property type="entry name" value="Hemagglutinin_rpt"/>
</dbReference>
<reference evidence="2 3" key="1">
    <citation type="submission" date="2015-11" db="EMBL/GenBank/DDBJ databases">
        <title>Genomic analysis of 38 Legionella species identifies large and diverse effector repertoires.</title>
        <authorList>
            <person name="Burstein D."/>
            <person name="Amaro F."/>
            <person name="Zusman T."/>
            <person name="Lifshitz Z."/>
            <person name="Cohen O."/>
            <person name="Gilbert J.A."/>
            <person name="Pupko T."/>
            <person name="Shuman H.A."/>
            <person name="Segal G."/>
        </authorList>
    </citation>
    <scope>NUCLEOTIDE SEQUENCE [LARGE SCALE GENOMIC DNA]</scope>
    <source>
        <strain evidence="2 3">PX-1-G2-E2</strain>
    </source>
</reference>
<gene>
    <name evidence="2" type="ORF">Lmac_1807</name>
</gene>
<dbReference type="Pfam" id="PF13332">
    <property type="entry name" value="Fil_haemagg_2"/>
    <property type="match status" value="1"/>
</dbReference>
<dbReference type="GO" id="GO:0003824">
    <property type="term" value="F:catalytic activity"/>
    <property type="evidence" value="ECO:0007669"/>
    <property type="project" value="UniProtKB-ARBA"/>
</dbReference>
<feature type="region of interest" description="Disordered" evidence="1">
    <location>
        <begin position="1370"/>
        <end position="1391"/>
    </location>
</feature>
<name>A0A0W0W0I4_9GAMM</name>
<dbReference type="STRING" id="466.Lmac_1807"/>
<comment type="caution">
    <text evidence="2">The sequence shown here is derived from an EMBL/GenBank/DDBJ whole genome shotgun (WGS) entry which is preliminary data.</text>
</comment>
<accession>A0A0W0W0I4</accession>
<feature type="region of interest" description="Disordered" evidence="1">
    <location>
        <begin position="2632"/>
        <end position="2697"/>
    </location>
</feature>
<feature type="compositionally biased region" description="Basic and acidic residues" evidence="1">
    <location>
        <begin position="2670"/>
        <end position="2680"/>
    </location>
</feature>
<feature type="compositionally biased region" description="Polar residues" evidence="1">
    <location>
        <begin position="2685"/>
        <end position="2695"/>
    </location>
</feature>
<protein>
    <submittedName>
        <fullName evidence="2">Uncharacterized protein</fullName>
    </submittedName>
</protein>
<organism evidence="2 3">
    <name type="scientific">Legionella maceachernii</name>
    <dbReference type="NCBI Taxonomy" id="466"/>
    <lineage>
        <taxon>Bacteria</taxon>
        <taxon>Pseudomonadati</taxon>
        <taxon>Pseudomonadota</taxon>
        <taxon>Gammaproteobacteria</taxon>
        <taxon>Legionellales</taxon>
        <taxon>Legionellaceae</taxon>
        <taxon>Legionella</taxon>
    </lineage>
</organism>
<dbReference type="OrthoDB" id="5630201at2"/>
<proteinExistence type="predicted"/>
<dbReference type="Proteomes" id="UP000054908">
    <property type="component" value="Unassembled WGS sequence"/>
</dbReference>